<dbReference type="AlphaFoldDB" id="E0XP92"/>
<sequence>MKSQLTSDKFAMSFSAICLVHCLFAPSLIILSYSSLALTIESELIHKVILLLTIPVSIFAISLGYKNHSNNSIIYTGIAGLTILISALLIGENIGENAELILTMIGSLLVIYCHYRNYITCKEVNCDCHEA</sequence>
<feature type="transmembrane region" description="Helical" evidence="1">
    <location>
        <begin position="12"/>
        <end position="33"/>
    </location>
</feature>
<name>E0XP92_9BACT</name>
<organism evidence="2">
    <name type="scientific">uncultured bacterium HF0010_16H03</name>
    <dbReference type="NCBI Taxonomy" id="710811"/>
    <lineage>
        <taxon>Bacteria</taxon>
        <taxon>environmental samples</taxon>
    </lineage>
</organism>
<evidence type="ECO:0008006" key="3">
    <source>
        <dbReference type="Google" id="ProtNLM"/>
    </source>
</evidence>
<evidence type="ECO:0000256" key="1">
    <source>
        <dbReference type="SAM" id="Phobius"/>
    </source>
</evidence>
<protein>
    <recommendedName>
        <fullName evidence="3">MerC mercury resistance protein</fullName>
    </recommendedName>
</protein>
<feature type="transmembrane region" description="Helical" evidence="1">
    <location>
        <begin position="72"/>
        <end position="91"/>
    </location>
</feature>
<dbReference type="InterPro" id="IPR004891">
    <property type="entry name" value="Mercury-R_MerC"/>
</dbReference>
<keyword evidence="1" id="KW-1133">Transmembrane helix</keyword>
<dbReference type="GO" id="GO:0015097">
    <property type="term" value="F:mercury ion transmembrane transporter activity"/>
    <property type="evidence" value="ECO:0007669"/>
    <property type="project" value="InterPro"/>
</dbReference>
<dbReference type="GO" id="GO:0016020">
    <property type="term" value="C:membrane"/>
    <property type="evidence" value="ECO:0007669"/>
    <property type="project" value="InterPro"/>
</dbReference>
<evidence type="ECO:0000313" key="2">
    <source>
        <dbReference type="EMBL" id="ADI16233.1"/>
    </source>
</evidence>
<reference evidence="2" key="1">
    <citation type="journal article" date="2011" name="Environ. Microbiol.">
        <title>Time-series analyses of Monterey Bay coastal microbial picoplankton using a 'genome proxy' microarray.</title>
        <authorList>
            <person name="Rich V.I."/>
            <person name="Pham V.D."/>
            <person name="Eppley J."/>
            <person name="Shi Y."/>
            <person name="DeLong E.F."/>
        </authorList>
    </citation>
    <scope>NUCLEOTIDE SEQUENCE</scope>
</reference>
<dbReference type="EMBL" id="GU474833">
    <property type="protein sequence ID" value="ADI16233.1"/>
    <property type="molecule type" value="Genomic_DNA"/>
</dbReference>
<dbReference type="Pfam" id="PF03203">
    <property type="entry name" value="MerC"/>
    <property type="match status" value="1"/>
</dbReference>
<feature type="transmembrane region" description="Helical" evidence="1">
    <location>
        <begin position="45"/>
        <end position="65"/>
    </location>
</feature>
<accession>E0XP92</accession>
<proteinExistence type="predicted"/>
<keyword evidence="1" id="KW-0472">Membrane</keyword>
<keyword evidence="1" id="KW-0812">Transmembrane</keyword>
<feature type="transmembrane region" description="Helical" evidence="1">
    <location>
        <begin position="97"/>
        <end position="115"/>
    </location>
</feature>